<dbReference type="PANTHER" id="PTHR22978:SF22">
    <property type="entry name" value="BTG FAMILY PROTEIN"/>
    <property type="match status" value="1"/>
</dbReference>
<dbReference type="Proteomes" id="UP000271241">
    <property type="component" value="Unassembled WGS sequence"/>
</dbReference>
<reference evidence="5" key="1">
    <citation type="journal article" date="2018" name="Nat. Microbiol.">
        <title>Leveraging single-cell genomics to expand the fungal tree of life.</title>
        <authorList>
            <person name="Ahrendt S.R."/>
            <person name="Quandt C.A."/>
            <person name="Ciobanu D."/>
            <person name="Clum A."/>
            <person name="Salamov A."/>
            <person name="Andreopoulos B."/>
            <person name="Cheng J.F."/>
            <person name="Woyke T."/>
            <person name="Pelin A."/>
            <person name="Henrissat B."/>
            <person name="Reynolds N.K."/>
            <person name="Benny G.L."/>
            <person name="Smith M.E."/>
            <person name="James T.Y."/>
            <person name="Grigoriev I.V."/>
        </authorList>
    </citation>
    <scope>NUCLEOTIDE SEQUENCE [LARGE SCALE GENOMIC DNA]</scope>
    <source>
        <strain evidence="5">RSA 1356</strain>
    </source>
</reference>
<dbReference type="InterPro" id="IPR002087">
    <property type="entry name" value="Anti_prolifrtn"/>
</dbReference>
<comment type="similarity">
    <text evidence="1">Belongs to the BTG family.</text>
</comment>
<dbReference type="Gene3D" id="3.90.640.90">
    <property type="entry name" value="Anti-proliferative protein, N-terminal domain"/>
    <property type="match status" value="1"/>
</dbReference>
<dbReference type="AlphaFoldDB" id="A0A4P9XJD8"/>
<dbReference type="InterPro" id="IPR033332">
    <property type="entry name" value="BTG"/>
</dbReference>
<dbReference type="Pfam" id="PF07742">
    <property type="entry name" value="BTG"/>
    <property type="match status" value="1"/>
</dbReference>
<dbReference type="EMBL" id="KZ993010">
    <property type="protein sequence ID" value="RKP05872.1"/>
    <property type="molecule type" value="Genomic_DNA"/>
</dbReference>
<feature type="region of interest" description="Disordered" evidence="2">
    <location>
        <begin position="244"/>
        <end position="300"/>
    </location>
</feature>
<protein>
    <recommendedName>
        <fullName evidence="3">Anti-proliferative protein domain-containing protein</fullName>
    </recommendedName>
</protein>
<sequence>MLKEINVAAEFFARLFRLPASTQQHDRFVASLSAALRERCEGHWHPMLHSAHRAVTIFGGVPDQILLGALRAAGLDDNLEKVIEWVPKELVVWIDPSEVAFRIGDRGQPATLYKEHGNGGDSDSDSGFSDGSDAASRRTPSPTNGKRRGNSPPSRAVRITAPGSAPSIPAPVASQVKPAPLSPLGQAVMNAAARTQSSAYHGQVASAAPTVFASQNHYMQQQQQQQFFQQQLMQQQFRQQQQQQQQQQFYHSHHQQHYRRQQQQQQQQQQMMMNGMGGMHMSKPRANSPSKSVARYVEAR</sequence>
<evidence type="ECO:0000313" key="4">
    <source>
        <dbReference type="EMBL" id="RKP05872.1"/>
    </source>
</evidence>
<evidence type="ECO:0000259" key="3">
    <source>
        <dbReference type="SMART" id="SM00099"/>
    </source>
</evidence>
<dbReference type="OrthoDB" id="19928at2759"/>
<evidence type="ECO:0000313" key="5">
    <source>
        <dbReference type="Proteomes" id="UP000271241"/>
    </source>
</evidence>
<evidence type="ECO:0000256" key="1">
    <source>
        <dbReference type="ARBA" id="ARBA00007989"/>
    </source>
</evidence>
<evidence type="ECO:0000256" key="2">
    <source>
        <dbReference type="SAM" id="MobiDB-lite"/>
    </source>
</evidence>
<name>A0A4P9XJD8_9FUNG</name>
<feature type="compositionally biased region" description="Basic residues" evidence="2">
    <location>
        <begin position="251"/>
        <end position="260"/>
    </location>
</feature>
<proteinExistence type="inferred from homology"/>
<dbReference type="GO" id="GO:0005634">
    <property type="term" value="C:nucleus"/>
    <property type="evidence" value="ECO:0007669"/>
    <property type="project" value="TreeGrafter"/>
</dbReference>
<organism evidence="4 5">
    <name type="scientific">Thamnocephalis sphaerospora</name>
    <dbReference type="NCBI Taxonomy" id="78915"/>
    <lineage>
        <taxon>Eukaryota</taxon>
        <taxon>Fungi</taxon>
        <taxon>Fungi incertae sedis</taxon>
        <taxon>Zoopagomycota</taxon>
        <taxon>Zoopagomycotina</taxon>
        <taxon>Zoopagomycetes</taxon>
        <taxon>Zoopagales</taxon>
        <taxon>Sigmoideomycetaceae</taxon>
        <taxon>Thamnocephalis</taxon>
    </lineage>
</organism>
<dbReference type="STRING" id="78915.A0A4P9XJD8"/>
<dbReference type="SUPFAM" id="SSF160696">
    <property type="entry name" value="BTG domain-like"/>
    <property type="match status" value="1"/>
</dbReference>
<accession>A0A4P9XJD8</accession>
<dbReference type="SMART" id="SM00099">
    <property type="entry name" value="btg1"/>
    <property type="match status" value="1"/>
</dbReference>
<feature type="domain" description="Anti-proliferative protein" evidence="3">
    <location>
        <begin position="1"/>
        <end position="106"/>
    </location>
</feature>
<keyword evidence="5" id="KW-1185">Reference proteome</keyword>
<gene>
    <name evidence="4" type="ORF">THASP1DRAFT_32297</name>
</gene>
<feature type="region of interest" description="Disordered" evidence="2">
    <location>
        <begin position="112"/>
        <end position="174"/>
    </location>
</feature>
<dbReference type="PANTHER" id="PTHR22978">
    <property type="entry name" value="B-CELL TRANSLOCATION GENE"/>
    <property type="match status" value="1"/>
</dbReference>
<feature type="compositionally biased region" description="Low complexity" evidence="2">
    <location>
        <begin position="261"/>
        <end position="273"/>
    </location>
</feature>
<dbReference type="InterPro" id="IPR036054">
    <property type="entry name" value="BTG-like_sf"/>
</dbReference>
<dbReference type="GO" id="GO:0005737">
    <property type="term" value="C:cytoplasm"/>
    <property type="evidence" value="ECO:0007669"/>
    <property type="project" value="TreeGrafter"/>
</dbReference>